<reference evidence="2" key="2">
    <citation type="submission" date="2015-02" db="EMBL/GenBank/DDBJ databases">
        <title>Complete Genome Sequence of Pelosinus fermentans JBW45.</title>
        <authorList>
            <person name="De Leon K.B."/>
            <person name="Utturkar S.M."/>
            <person name="Camilleri L.B."/>
            <person name="Arkin A.P."/>
            <person name="Fields M.W."/>
            <person name="Brown S.D."/>
            <person name="Wall J.D."/>
        </authorList>
    </citation>
    <scope>NUCLEOTIDE SEQUENCE [LARGE SCALE GENOMIC DNA]</scope>
    <source>
        <strain evidence="2">JBW45</strain>
    </source>
</reference>
<name>I9D9S8_9FIRM</name>
<dbReference type="AlphaFoldDB" id="I9D9S8"/>
<reference evidence="1 2" key="1">
    <citation type="journal article" date="2015" name="Genome Announc.">
        <title>Complete Genome Sequence of Pelosinus fermentans JBW45, a Member of a Remarkably Competitive Group of Negativicutes in the Firmicutes Phylum.</title>
        <authorList>
            <person name="De Leon K.B."/>
            <person name="Utturkar S.M."/>
            <person name="Camilleri L.B."/>
            <person name="Elias D.A."/>
            <person name="Arkin A.P."/>
            <person name="Fields M.W."/>
            <person name="Brown S.D."/>
            <person name="Wall J.D."/>
        </authorList>
    </citation>
    <scope>NUCLEOTIDE SEQUENCE [LARGE SCALE GENOMIC DNA]</scope>
    <source>
        <strain evidence="1 2">JBW45</strain>
    </source>
</reference>
<sequence>MFLMILNYLKPLEILMKKSRGYFGDGCKQA</sequence>
<dbReference type="HOGENOM" id="CLU_3404742_0_0_9"/>
<dbReference type="Proteomes" id="UP000005361">
    <property type="component" value="Chromosome"/>
</dbReference>
<organism evidence="1 2">
    <name type="scientific">Pelosinus fermentans JBW45</name>
    <dbReference type="NCBI Taxonomy" id="1192197"/>
    <lineage>
        <taxon>Bacteria</taxon>
        <taxon>Bacillati</taxon>
        <taxon>Bacillota</taxon>
        <taxon>Negativicutes</taxon>
        <taxon>Selenomonadales</taxon>
        <taxon>Sporomusaceae</taxon>
        <taxon>Pelosinus</taxon>
    </lineage>
</organism>
<protein>
    <submittedName>
        <fullName evidence="1">Uncharacterized protein</fullName>
    </submittedName>
</protein>
<accession>I9D9S8</accession>
<dbReference type="EMBL" id="CP010978">
    <property type="protein sequence ID" value="AJQ25595.1"/>
    <property type="molecule type" value="Genomic_DNA"/>
</dbReference>
<gene>
    <name evidence="1" type="ORF">JBW_00243</name>
</gene>
<dbReference type="KEGG" id="pft:JBW_00243"/>
<evidence type="ECO:0000313" key="1">
    <source>
        <dbReference type="EMBL" id="AJQ25595.1"/>
    </source>
</evidence>
<proteinExistence type="predicted"/>
<evidence type="ECO:0000313" key="2">
    <source>
        <dbReference type="Proteomes" id="UP000005361"/>
    </source>
</evidence>